<sequence length="450" mass="51170">MAQATQKTQQVYELKNVPTSGHWVTFITEPSTRIPLTWSEWSGTIRRGTYYNCRAYWGMCESSLDPSQLITDEDEQTKSSFRKPKWLEGNKLSVILGETQLFIAAEYIDKEYRDGPSAPYHIKDLVKWNDAHGPTWITMQLNGVFQYGQNNGVNKSSKMNRWLVYHPPISRMIEPPRVFQHRFTGTLKTDLVEAGIRDMHLAVESGEDHKVAAQATGKVLSILIKLVRNGVGHYLHTFLSTQDVNDIIVTKFNQLRAKNQVLQETALYTTVMQDIQFWEKKEADKERDAINSKMADAKKASDNYEKMLLLDITNKALPQLKPQTPQKQEKQPETLEQARQQLQQYTLPDIPHKETAVVEIEPFNAADPKVGTEQFKDELNALVAEIDEAVNGTQHKRDLSGIGNRGRRVIITKGQDGRNAPTAAYKEGLFPSEKSAIDKRNNLISGNYPK</sequence>
<evidence type="ECO:0000256" key="1">
    <source>
        <dbReference type="SAM" id="MobiDB-lite"/>
    </source>
</evidence>
<dbReference type="AlphaFoldDB" id="A0AAV9VH72"/>
<evidence type="ECO:0000313" key="3">
    <source>
        <dbReference type="Proteomes" id="UP001375240"/>
    </source>
</evidence>
<proteinExistence type="predicted"/>
<feature type="region of interest" description="Disordered" evidence="1">
    <location>
        <begin position="318"/>
        <end position="337"/>
    </location>
</feature>
<evidence type="ECO:0000313" key="2">
    <source>
        <dbReference type="EMBL" id="KAK6359110.1"/>
    </source>
</evidence>
<comment type="caution">
    <text evidence="2">The sequence shown here is derived from an EMBL/GenBank/DDBJ whole genome shotgun (WGS) entry which is preliminary data.</text>
</comment>
<accession>A0AAV9VH72</accession>
<dbReference type="EMBL" id="JAVHNQ010000001">
    <property type="protein sequence ID" value="KAK6359110.1"/>
    <property type="molecule type" value="Genomic_DNA"/>
</dbReference>
<dbReference type="Proteomes" id="UP001375240">
    <property type="component" value="Unassembled WGS sequence"/>
</dbReference>
<reference evidence="2 3" key="1">
    <citation type="submission" date="2019-10" db="EMBL/GenBank/DDBJ databases">
        <authorList>
            <person name="Palmer J.M."/>
        </authorList>
    </citation>
    <scope>NUCLEOTIDE SEQUENCE [LARGE SCALE GENOMIC DNA]</scope>
    <source>
        <strain evidence="2 3">TWF696</strain>
    </source>
</reference>
<keyword evidence="3" id="KW-1185">Reference proteome</keyword>
<gene>
    <name evidence="2" type="ORF">TWF696_000277</name>
</gene>
<name>A0AAV9VH72_9PEZI</name>
<protein>
    <submittedName>
        <fullName evidence="2">Uncharacterized protein</fullName>
    </submittedName>
</protein>
<organism evidence="2 3">
    <name type="scientific">Orbilia brochopaga</name>
    <dbReference type="NCBI Taxonomy" id="3140254"/>
    <lineage>
        <taxon>Eukaryota</taxon>
        <taxon>Fungi</taxon>
        <taxon>Dikarya</taxon>
        <taxon>Ascomycota</taxon>
        <taxon>Pezizomycotina</taxon>
        <taxon>Orbiliomycetes</taxon>
        <taxon>Orbiliales</taxon>
        <taxon>Orbiliaceae</taxon>
        <taxon>Orbilia</taxon>
    </lineage>
</organism>